<evidence type="ECO:0000313" key="2">
    <source>
        <dbReference type="EMBL" id="MCU6724243.1"/>
    </source>
</evidence>
<dbReference type="NCBIfam" id="TIGR01167">
    <property type="entry name" value="LPXTG_anchor"/>
    <property type="match status" value="1"/>
</dbReference>
<proteinExistence type="predicted"/>
<keyword evidence="1" id="KW-0812">Transmembrane</keyword>
<dbReference type="RefSeq" id="WP_117448058.1">
    <property type="nucleotide sequence ID" value="NZ_JAOQKE010000002.1"/>
</dbReference>
<keyword evidence="1" id="KW-0472">Membrane</keyword>
<sequence length="43" mass="4957">MWIRQKISIKTGDNTPIGMFAGMLAASMTVICVYLKRRRKNQK</sequence>
<reference evidence="2 3" key="1">
    <citation type="journal article" date="2021" name="ISME Commun">
        <title>Automated analysis of genomic sequences facilitates high-throughput and comprehensive description of bacteria.</title>
        <authorList>
            <person name="Hitch T.C.A."/>
        </authorList>
    </citation>
    <scope>NUCLEOTIDE SEQUENCE [LARGE SCALE GENOMIC DNA]</scope>
    <source>
        <strain evidence="2 3">Sanger_29</strain>
    </source>
</reference>
<accession>A0ABT2SIB6</accession>
<dbReference type="Proteomes" id="UP001652338">
    <property type="component" value="Unassembled WGS sequence"/>
</dbReference>
<keyword evidence="1" id="KW-1133">Transmembrane helix</keyword>
<evidence type="ECO:0000256" key="1">
    <source>
        <dbReference type="SAM" id="Phobius"/>
    </source>
</evidence>
<organism evidence="2 3">
    <name type="scientific">Muricoprocola aceti</name>
    <dbReference type="NCBI Taxonomy" id="2981772"/>
    <lineage>
        <taxon>Bacteria</taxon>
        <taxon>Bacillati</taxon>
        <taxon>Bacillota</taxon>
        <taxon>Clostridia</taxon>
        <taxon>Lachnospirales</taxon>
        <taxon>Lachnospiraceae</taxon>
        <taxon>Muricoprocola</taxon>
    </lineage>
</organism>
<protein>
    <submittedName>
        <fullName evidence="2">LPXTG cell wall anchor domain-containing protein</fullName>
    </submittedName>
</protein>
<evidence type="ECO:0000313" key="3">
    <source>
        <dbReference type="Proteomes" id="UP001652338"/>
    </source>
</evidence>
<gene>
    <name evidence="2" type="ORF">OCV47_02540</name>
</gene>
<feature type="transmembrane region" description="Helical" evidence="1">
    <location>
        <begin position="17"/>
        <end position="35"/>
    </location>
</feature>
<dbReference type="EMBL" id="JAOQKE010000002">
    <property type="protein sequence ID" value="MCU6724243.1"/>
    <property type="molecule type" value="Genomic_DNA"/>
</dbReference>
<name>A0ABT2SIB6_9FIRM</name>
<comment type="caution">
    <text evidence="2">The sequence shown here is derived from an EMBL/GenBank/DDBJ whole genome shotgun (WGS) entry which is preliminary data.</text>
</comment>
<keyword evidence="3" id="KW-1185">Reference proteome</keyword>